<gene>
    <name evidence="3" type="ORF">SPARVUS_LOCUS9590165</name>
</gene>
<feature type="region of interest" description="Disordered" evidence="1">
    <location>
        <begin position="1"/>
        <end position="89"/>
    </location>
</feature>
<evidence type="ECO:0000313" key="4">
    <source>
        <dbReference type="Proteomes" id="UP001162483"/>
    </source>
</evidence>
<dbReference type="Gene3D" id="3.40.309.10">
    <property type="entry name" value="Aldehyde Dehydrogenase, Chain A, domain 2"/>
    <property type="match status" value="1"/>
</dbReference>
<dbReference type="PANTHER" id="PTHR14516">
    <property type="entry name" value="1-PYRROLINE-5-CARBOXYLATE DEHYDROGENASE FAMILY MEMBER"/>
    <property type="match status" value="1"/>
</dbReference>
<feature type="domain" description="Aldehyde dehydrogenase" evidence="2">
    <location>
        <begin position="85"/>
        <end position="190"/>
    </location>
</feature>
<organism evidence="3 4">
    <name type="scientific">Staurois parvus</name>
    <dbReference type="NCBI Taxonomy" id="386267"/>
    <lineage>
        <taxon>Eukaryota</taxon>
        <taxon>Metazoa</taxon>
        <taxon>Chordata</taxon>
        <taxon>Craniata</taxon>
        <taxon>Vertebrata</taxon>
        <taxon>Euteleostomi</taxon>
        <taxon>Amphibia</taxon>
        <taxon>Batrachia</taxon>
        <taxon>Anura</taxon>
        <taxon>Neobatrachia</taxon>
        <taxon>Ranoidea</taxon>
        <taxon>Ranidae</taxon>
        <taxon>Staurois</taxon>
    </lineage>
</organism>
<sequence>MAPSDRRSSTAVRNARPARGSTFRTLCGPGSKPGCWRNTPRSKWEIPPMTSAPSPRPLLMKSHSGGSKVGSNTPKSRPTSPSWPGGDCDDRVGYFIEPTIIETKDPKEKMMAEEIFGPVLTVYVYPENEYKDVLRLIDTTSPYGLTGAVFSQDKNVLQEATEVLRNAAGNFYINDKSTGAVVAQQPFGGAPSIRYKRQARGSSLHPPLDLAAGHQGNPRPSDGMEVPLHAV</sequence>
<dbReference type="Pfam" id="PF00171">
    <property type="entry name" value="Aldedh"/>
    <property type="match status" value="1"/>
</dbReference>
<dbReference type="InterPro" id="IPR016161">
    <property type="entry name" value="Ald_DH/histidinol_DH"/>
</dbReference>
<dbReference type="PANTHER" id="PTHR14516:SF3">
    <property type="entry name" value="DELTA-1-PYRROLINE-5-CARBOXYLATE DEHYDROGENASE, MITOCHONDRIAL"/>
    <property type="match status" value="1"/>
</dbReference>
<dbReference type="SUPFAM" id="SSF53720">
    <property type="entry name" value="ALDH-like"/>
    <property type="match status" value="1"/>
</dbReference>
<dbReference type="InterPro" id="IPR015590">
    <property type="entry name" value="Aldehyde_DH_dom"/>
</dbReference>
<proteinExistence type="predicted"/>
<dbReference type="EMBL" id="CATNWA010015328">
    <property type="protein sequence ID" value="CAI9582059.1"/>
    <property type="molecule type" value="Genomic_DNA"/>
</dbReference>
<feature type="region of interest" description="Disordered" evidence="1">
    <location>
        <begin position="203"/>
        <end position="231"/>
    </location>
</feature>
<name>A0ABN9EAZ0_9NEOB</name>
<feature type="non-terminal residue" evidence="3">
    <location>
        <position position="231"/>
    </location>
</feature>
<keyword evidence="4" id="KW-1185">Reference proteome</keyword>
<feature type="compositionally biased region" description="Polar residues" evidence="1">
    <location>
        <begin position="69"/>
        <end position="82"/>
    </location>
</feature>
<evidence type="ECO:0000259" key="2">
    <source>
        <dbReference type="Pfam" id="PF00171"/>
    </source>
</evidence>
<comment type="caution">
    <text evidence="3">The sequence shown here is derived from an EMBL/GenBank/DDBJ whole genome shotgun (WGS) entry which is preliminary data.</text>
</comment>
<accession>A0ABN9EAZ0</accession>
<reference evidence="3" key="1">
    <citation type="submission" date="2023-05" db="EMBL/GenBank/DDBJ databases">
        <authorList>
            <person name="Stuckert A."/>
        </authorList>
    </citation>
    <scope>NUCLEOTIDE SEQUENCE</scope>
</reference>
<evidence type="ECO:0000256" key="1">
    <source>
        <dbReference type="SAM" id="MobiDB-lite"/>
    </source>
</evidence>
<dbReference type="Proteomes" id="UP001162483">
    <property type="component" value="Unassembled WGS sequence"/>
</dbReference>
<dbReference type="InterPro" id="IPR016163">
    <property type="entry name" value="Ald_DH_C"/>
</dbReference>
<protein>
    <recommendedName>
        <fullName evidence="2">Aldehyde dehydrogenase domain-containing protein</fullName>
    </recommendedName>
</protein>
<evidence type="ECO:0000313" key="3">
    <source>
        <dbReference type="EMBL" id="CAI9582059.1"/>
    </source>
</evidence>